<dbReference type="VEuPathDB" id="FungiDB:HpaG807476"/>
<evidence type="ECO:0000313" key="3">
    <source>
        <dbReference type="Proteomes" id="UP000011713"/>
    </source>
</evidence>
<dbReference type="EnsemblProtists" id="HpaT807476">
    <property type="protein sequence ID" value="HpaP807476"/>
    <property type="gene ID" value="HpaG807476"/>
</dbReference>
<protein>
    <recommendedName>
        <fullName evidence="4">RxLR effector candidate protein</fullName>
    </recommendedName>
</protein>
<evidence type="ECO:0000313" key="2">
    <source>
        <dbReference type="EnsemblProtists" id="HpaP807476"/>
    </source>
</evidence>
<dbReference type="Proteomes" id="UP000011713">
    <property type="component" value="Unassembled WGS sequence"/>
</dbReference>
<reference evidence="2" key="2">
    <citation type="submission" date="2015-06" db="UniProtKB">
        <authorList>
            <consortium name="EnsemblProtists"/>
        </authorList>
    </citation>
    <scope>IDENTIFICATION</scope>
    <source>
        <strain evidence="2">Emoy2</strain>
    </source>
</reference>
<accession>M4BM41</accession>
<proteinExistence type="predicted"/>
<evidence type="ECO:0008006" key="4">
    <source>
        <dbReference type="Google" id="ProtNLM"/>
    </source>
</evidence>
<feature type="compositionally biased region" description="Basic and acidic residues" evidence="1">
    <location>
        <begin position="1"/>
        <end position="11"/>
    </location>
</feature>
<organism evidence="2 3">
    <name type="scientific">Hyaloperonospora arabidopsidis (strain Emoy2)</name>
    <name type="common">Downy mildew agent</name>
    <name type="synonym">Peronospora arabidopsidis</name>
    <dbReference type="NCBI Taxonomy" id="559515"/>
    <lineage>
        <taxon>Eukaryota</taxon>
        <taxon>Sar</taxon>
        <taxon>Stramenopiles</taxon>
        <taxon>Oomycota</taxon>
        <taxon>Peronosporomycetes</taxon>
        <taxon>Peronosporales</taxon>
        <taxon>Peronosporaceae</taxon>
        <taxon>Hyaloperonospora</taxon>
    </lineage>
</organism>
<reference evidence="3" key="1">
    <citation type="journal article" date="2010" name="Science">
        <title>Signatures of adaptation to obligate biotrophy in the Hyaloperonospora arabidopsidis genome.</title>
        <authorList>
            <person name="Baxter L."/>
            <person name="Tripathy S."/>
            <person name="Ishaque N."/>
            <person name="Boot N."/>
            <person name="Cabral A."/>
            <person name="Kemen E."/>
            <person name="Thines M."/>
            <person name="Ah-Fong A."/>
            <person name="Anderson R."/>
            <person name="Badejoko W."/>
            <person name="Bittner-Eddy P."/>
            <person name="Boore J.L."/>
            <person name="Chibucos M.C."/>
            <person name="Coates M."/>
            <person name="Dehal P."/>
            <person name="Delehaunty K."/>
            <person name="Dong S."/>
            <person name="Downton P."/>
            <person name="Dumas B."/>
            <person name="Fabro G."/>
            <person name="Fronick C."/>
            <person name="Fuerstenberg S.I."/>
            <person name="Fulton L."/>
            <person name="Gaulin E."/>
            <person name="Govers F."/>
            <person name="Hughes L."/>
            <person name="Humphray S."/>
            <person name="Jiang R.H."/>
            <person name="Judelson H."/>
            <person name="Kamoun S."/>
            <person name="Kyung K."/>
            <person name="Meijer H."/>
            <person name="Minx P."/>
            <person name="Morris P."/>
            <person name="Nelson J."/>
            <person name="Phuntumart V."/>
            <person name="Qutob D."/>
            <person name="Rehmany A."/>
            <person name="Rougon-Cardoso A."/>
            <person name="Ryden P."/>
            <person name="Torto-Alalibo T."/>
            <person name="Studholme D."/>
            <person name="Wang Y."/>
            <person name="Win J."/>
            <person name="Wood J."/>
            <person name="Clifton S.W."/>
            <person name="Rogers J."/>
            <person name="Van den Ackerveken G."/>
            <person name="Jones J.D."/>
            <person name="McDowell J.M."/>
            <person name="Beynon J."/>
            <person name="Tyler B.M."/>
        </authorList>
    </citation>
    <scope>NUCLEOTIDE SEQUENCE [LARGE SCALE GENOMIC DNA]</scope>
    <source>
        <strain evidence="3">Emoy2</strain>
    </source>
</reference>
<dbReference type="EMBL" id="JH598405">
    <property type="status" value="NOT_ANNOTATED_CDS"/>
    <property type="molecule type" value="Genomic_DNA"/>
</dbReference>
<dbReference type="HOGENOM" id="CLU_102741_0_0_1"/>
<name>M4BM41_HYAAE</name>
<dbReference type="AlphaFoldDB" id="M4BM41"/>
<dbReference type="InParanoid" id="M4BM41"/>
<sequence length="227" mass="25025">MLGDLSDRMGRIESTQAGQVNCKSKGSEESSIFGSVLGSRASIILQALKHTPPRNPTPNVSPATYFGAQRPAFSGDHMVDTPVQANVNYGMDQRAEPDVPRQAAPVGPYPGMDTPGPTFCQPEQIQVGVPDARQRVLALQRFDGKELYHGLGSGFLEWGEEFVRQINVFESACDFVWPEDVKVDVLGQQLAGTAQMCYRRQVRVKPWSMQCKGYSRPSQSRLPLLRA</sequence>
<feature type="region of interest" description="Disordered" evidence="1">
    <location>
        <begin position="1"/>
        <end position="27"/>
    </location>
</feature>
<feature type="compositionally biased region" description="Polar residues" evidence="1">
    <location>
        <begin position="13"/>
        <end position="27"/>
    </location>
</feature>
<keyword evidence="3" id="KW-1185">Reference proteome</keyword>
<evidence type="ECO:0000256" key="1">
    <source>
        <dbReference type="SAM" id="MobiDB-lite"/>
    </source>
</evidence>